<proteinExistence type="predicted"/>
<sequence length="824" mass="97341">MKLFYIIFFLFFSLSICSQNYSSKWYDSDDILFQSSIKDIIKDRYGFIWFRTDSGVLRYDGKNFLPYKTNKAPLRDFLGNVRKDSIIMFNLSYNSAFLVSERNFKEININNIDKKQLPENNPTYERVYKNTFLNQFYPNIESYYIKTNSGTYYFNNDQIEYKKEGTSKKEIIKNNFHYKSLKHLFAHEDHVYIVDPNHRKTMVLYKGEISYENTPNLYNDPESKIYWNQTTEQVFIINRENIYISQLIKGTLTLQFLVKYGNVESEFATAMFYDKEYNKLYFATLTKGLNVLTLSSFYNSQKKIPFANEVVYGALPFSKSSVLTAEGIEYFKTQTKTVFPFKGLDNNRIIIYDSTKNILYKVGNKIQRRYKKSGYLKRDSISFPNKEIRGIYRTEKENIITFFDNKNGMSELYLFSDDSYTYVKQKKRFPFPISTIINVDSKFLYVGCADGLYLYSIEKNKIEKKLVTDISVKEIIKDYDGNFWFTTYGQGIYLLKNNNVFKMPNDIKGYLLNAHTFLEDKKSNLWISSNNGLFKVSKKKLLRYSKDKKIQVNYFRYNTEHGLLNNEFNGATPSANILEDGDFVFPSMEGFVFFRPDKTKSNFPTSNQIFVERAEIDNKLTHFKNKLSVNSDYKFLAIFIDIPYYYNDLENIYLQAKVENSKNSNWEFVNKDRRYFINKLSPGKYNLLVRFITSEEDNFVYKKIVIEIEPKFYETVLFQVLIVLLGIGSILLFIKYRTNFLNNQLKKTTNNLTTVQDRLKNEEEYQHKLVESISHDIATPVRFINILAQQLHEANDPQAQKKYFEGIYNSSKQLYNFTSSLDPV</sequence>
<organism evidence="2 3">
    <name type="scientific">Chryseobacterium fistulae</name>
    <dbReference type="NCBI Taxonomy" id="2675058"/>
    <lineage>
        <taxon>Bacteria</taxon>
        <taxon>Pseudomonadati</taxon>
        <taxon>Bacteroidota</taxon>
        <taxon>Flavobacteriia</taxon>
        <taxon>Flavobacteriales</taxon>
        <taxon>Weeksellaceae</taxon>
        <taxon>Chryseobacterium group</taxon>
        <taxon>Chryseobacterium</taxon>
    </lineage>
</organism>
<evidence type="ECO:0000313" key="2">
    <source>
        <dbReference type="EMBL" id="CAA7389742.1"/>
    </source>
</evidence>
<dbReference type="EMBL" id="CACVBY010000050">
    <property type="protein sequence ID" value="CAA7389742.1"/>
    <property type="molecule type" value="Genomic_DNA"/>
</dbReference>
<keyword evidence="1" id="KW-1133">Transmembrane helix</keyword>
<protein>
    <recommendedName>
        <fullName evidence="4">Signal transduction histidine kinase dimerisation/phosphoacceptor domain-containing protein</fullName>
    </recommendedName>
</protein>
<accession>A0A6N4XPU8</accession>
<evidence type="ECO:0000256" key="1">
    <source>
        <dbReference type="SAM" id="Phobius"/>
    </source>
</evidence>
<dbReference type="AlphaFoldDB" id="A0A6N4XPU8"/>
<dbReference type="RefSeq" id="WP_162073316.1">
    <property type="nucleotide sequence ID" value="NZ_CACVBY010000050.1"/>
</dbReference>
<gene>
    <name evidence="2" type="ORF">CHRY9393_02194</name>
</gene>
<dbReference type="Gene3D" id="2.130.10.10">
    <property type="entry name" value="YVTN repeat-like/Quinoprotein amine dehydrogenase"/>
    <property type="match status" value="2"/>
</dbReference>
<name>A0A6N4XPU8_9FLAO</name>
<dbReference type="Proteomes" id="UP000445309">
    <property type="component" value="Unassembled WGS sequence"/>
</dbReference>
<dbReference type="SUPFAM" id="SSF47384">
    <property type="entry name" value="Homodimeric domain of signal transducing histidine kinase"/>
    <property type="match status" value="1"/>
</dbReference>
<evidence type="ECO:0000313" key="3">
    <source>
        <dbReference type="Proteomes" id="UP000445309"/>
    </source>
</evidence>
<feature type="transmembrane region" description="Helical" evidence="1">
    <location>
        <begin position="716"/>
        <end position="734"/>
    </location>
</feature>
<keyword evidence="1" id="KW-0812">Transmembrane</keyword>
<dbReference type="InterPro" id="IPR036097">
    <property type="entry name" value="HisK_dim/P_sf"/>
</dbReference>
<keyword evidence="3" id="KW-1185">Reference proteome</keyword>
<keyword evidence="1" id="KW-0472">Membrane</keyword>
<reference evidence="2 3" key="1">
    <citation type="submission" date="2020-01" db="EMBL/GenBank/DDBJ databases">
        <authorList>
            <person name="Rodrigo-Torres L."/>
            <person name="Arahal R. D."/>
            <person name="Lucena T."/>
        </authorList>
    </citation>
    <scope>NUCLEOTIDE SEQUENCE [LARGE SCALE GENOMIC DNA]</scope>
    <source>
        <strain evidence="2 3">CECT 9393</strain>
    </source>
</reference>
<dbReference type="Gene3D" id="1.10.287.130">
    <property type="match status" value="1"/>
</dbReference>
<dbReference type="SUPFAM" id="SSF69322">
    <property type="entry name" value="Tricorn protease domain 2"/>
    <property type="match status" value="1"/>
</dbReference>
<dbReference type="GO" id="GO:0000155">
    <property type="term" value="F:phosphorelay sensor kinase activity"/>
    <property type="evidence" value="ECO:0007669"/>
    <property type="project" value="InterPro"/>
</dbReference>
<dbReference type="InterPro" id="IPR015943">
    <property type="entry name" value="WD40/YVTN_repeat-like_dom_sf"/>
</dbReference>
<evidence type="ECO:0008006" key="4">
    <source>
        <dbReference type="Google" id="ProtNLM"/>
    </source>
</evidence>